<dbReference type="HOGENOM" id="CLU_479819_0_0_1"/>
<dbReference type="OrthoDB" id="4143981at2759"/>
<keyword evidence="3" id="KW-1185">Reference proteome</keyword>
<evidence type="ECO:0000313" key="2">
    <source>
        <dbReference type="EMBL" id="KIW54946.1"/>
    </source>
</evidence>
<feature type="region of interest" description="Disordered" evidence="1">
    <location>
        <begin position="268"/>
        <end position="292"/>
    </location>
</feature>
<feature type="compositionally biased region" description="Basic and acidic residues" evidence="1">
    <location>
        <begin position="268"/>
        <end position="285"/>
    </location>
</feature>
<dbReference type="GeneID" id="25329174"/>
<feature type="compositionally biased region" description="Polar residues" evidence="1">
    <location>
        <begin position="349"/>
        <end position="373"/>
    </location>
</feature>
<dbReference type="Proteomes" id="UP000054342">
    <property type="component" value="Unassembled WGS sequence"/>
</dbReference>
<organism evidence="2 3">
    <name type="scientific">Exophiala xenobiotica</name>
    <dbReference type="NCBI Taxonomy" id="348802"/>
    <lineage>
        <taxon>Eukaryota</taxon>
        <taxon>Fungi</taxon>
        <taxon>Dikarya</taxon>
        <taxon>Ascomycota</taxon>
        <taxon>Pezizomycotina</taxon>
        <taxon>Eurotiomycetes</taxon>
        <taxon>Chaetothyriomycetidae</taxon>
        <taxon>Chaetothyriales</taxon>
        <taxon>Herpotrichiellaceae</taxon>
        <taxon>Exophiala</taxon>
    </lineage>
</organism>
<sequence>MRDPPPRTTGFLSIPCRRPHPPALRNTTQLMKQMKPMSTLRKTGQLSPDLQRPSLRTRCSTTSGASSVPSTPLDEIPKPLWPRTVIRTASTPEASNPDLSIDEITSTKLSLDDEAFLTSLPYDVHCKHGKTWNFGVKKGIADIWEGNSGRLKKMTKSLRQLPNGFFARKDRASTSAAQSVCLTRPFTSEPTLPQPELVTESCVPRSMHSTENREPEGSNSEPLLVRISPPPSTLLSNTVALQMDYDCKPKETVSCSEEMSKISSAIRKELNDSRNQHVVTSEKSKRAPPHFKSAPTYYTYASSSSTIHTAEDRLLHGPRSFKAPDRQQPTRSSSVGSVEELRSHAFGAQRSSRPSISNVSVGHNSAPSISRITQPGLRPGTNSESGHSVSGTTAVPKPVVFMDAPSACSEITWNNGHPNGRPSTSSTARPASKGASCLNIQDDSETMPALSPEIELGRGDFPGWKKVPLYAPRSVERKDWQQTVRRERYSTVLVPPESATDGTHGNGVQGEVNMSSPAISDMSFASLRGQTSIQSHIDREAMIRDWESEVEQQSSPSGRERLSKVLCNAWAEGTTRLRQKGAKRIVV</sequence>
<name>A0A0D2BR01_9EURO</name>
<gene>
    <name evidence="2" type="ORF">PV05_07266</name>
</gene>
<protein>
    <submittedName>
        <fullName evidence="2">Uncharacterized protein</fullName>
    </submittedName>
</protein>
<feature type="region of interest" description="Disordered" evidence="1">
    <location>
        <begin position="414"/>
        <end position="435"/>
    </location>
</feature>
<dbReference type="RefSeq" id="XP_013315530.1">
    <property type="nucleotide sequence ID" value="XM_013460076.1"/>
</dbReference>
<feature type="region of interest" description="Disordered" evidence="1">
    <location>
        <begin position="1"/>
        <end position="81"/>
    </location>
</feature>
<evidence type="ECO:0000256" key="1">
    <source>
        <dbReference type="SAM" id="MobiDB-lite"/>
    </source>
</evidence>
<accession>A0A0D2BR01</accession>
<dbReference type="EMBL" id="KN847320">
    <property type="protein sequence ID" value="KIW54946.1"/>
    <property type="molecule type" value="Genomic_DNA"/>
</dbReference>
<feature type="region of interest" description="Disordered" evidence="1">
    <location>
        <begin position="201"/>
        <end position="225"/>
    </location>
</feature>
<feature type="compositionally biased region" description="Polar residues" evidence="1">
    <location>
        <begin position="327"/>
        <end position="336"/>
    </location>
</feature>
<evidence type="ECO:0000313" key="3">
    <source>
        <dbReference type="Proteomes" id="UP000054342"/>
    </source>
</evidence>
<dbReference type="AlphaFoldDB" id="A0A0D2BR01"/>
<reference evidence="2 3" key="1">
    <citation type="submission" date="2015-01" db="EMBL/GenBank/DDBJ databases">
        <title>The Genome Sequence of Exophiala xenobiotica CBS118157.</title>
        <authorList>
            <consortium name="The Broad Institute Genomics Platform"/>
            <person name="Cuomo C."/>
            <person name="de Hoog S."/>
            <person name="Gorbushina A."/>
            <person name="Stielow B."/>
            <person name="Teixiera M."/>
            <person name="Abouelleil A."/>
            <person name="Chapman S.B."/>
            <person name="Priest M."/>
            <person name="Young S.K."/>
            <person name="Wortman J."/>
            <person name="Nusbaum C."/>
            <person name="Birren B."/>
        </authorList>
    </citation>
    <scope>NUCLEOTIDE SEQUENCE [LARGE SCALE GENOMIC DNA]</scope>
    <source>
        <strain evidence="2 3">CBS 118157</strain>
    </source>
</reference>
<feature type="compositionally biased region" description="Polar residues" evidence="1">
    <location>
        <begin position="380"/>
        <end position="393"/>
    </location>
</feature>
<feature type="compositionally biased region" description="Polar residues" evidence="1">
    <location>
        <begin position="57"/>
        <end position="70"/>
    </location>
</feature>
<feature type="region of interest" description="Disordered" evidence="1">
    <location>
        <begin position="318"/>
        <end position="394"/>
    </location>
</feature>
<proteinExistence type="predicted"/>
<feature type="compositionally biased region" description="Polar residues" evidence="1">
    <location>
        <begin position="414"/>
        <end position="429"/>
    </location>
</feature>